<accession>A0A964BP62</accession>
<dbReference type="EMBL" id="JADWDC010000005">
    <property type="protein sequence ID" value="MCC0175943.1"/>
    <property type="molecule type" value="Genomic_DNA"/>
</dbReference>
<evidence type="ECO:0000313" key="10">
    <source>
        <dbReference type="Proteomes" id="UP000729733"/>
    </source>
</evidence>
<evidence type="ECO:0000313" key="9">
    <source>
        <dbReference type="EMBL" id="MCC0175943.1"/>
    </source>
</evidence>
<dbReference type="SUPFAM" id="SSF53448">
    <property type="entry name" value="Nucleotide-diphospho-sugar transferases"/>
    <property type="match status" value="1"/>
</dbReference>
<proteinExistence type="predicted"/>
<keyword evidence="5" id="KW-0460">Magnesium</keyword>
<gene>
    <name evidence="9" type="ORF">I4641_02975</name>
</gene>
<dbReference type="AlphaFoldDB" id="A0A964BP62"/>
<evidence type="ECO:0000256" key="2">
    <source>
        <dbReference type="ARBA" id="ARBA00022679"/>
    </source>
</evidence>
<dbReference type="CDD" id="cd02503">
    <property type="entry name" value="MobA"/>
    <property type="match status" value="1"/>
</dbReference>
<keyword evidence="4" id="KW-0547">Nucleotide-binding</keyword>
<dbReference type="Proteomes" id="UP000729733">
    <property type="component" value="Unassembled WGS sequence"/>
</dbReference>
<name>A0A964BP62_9CYAN</name>
<evidence type="ECO:0000256" key="3">
    <source>
        <dbReference type="ARBA" id="ARBA00022723"/>
    </source>
</evidence>
<feature type="domain" description="MobA-like NTP transferase" evidence="8">
    <location>
        <begin position="16"/>
        <end position="174"/>
    </location>
</feature>
<sequence length="207" mass="23409">MNENGTTELIEHEITAIVLAGGESSRMGRDKALLNMGENTLLSHVCLIALEVATKVYVVTPWIEKYQSILPPNCQLVKEELVLNTRSNTPIIGFHQALQLVQTEWVLLLACDLPYLSSFQVKQWSKTLATVLPTEIALLPRHPKGWETLCGFYRSNARSSLKFYLDNGGRSFQGWLKNLAVRELKMSDRTCLFNCNTPADWKLISDR</sequence>
<dbReference type="PANTHER" id="PTHR19136">
    <property type="entry name" value="MOLYBDENUM COFACTOR GUANYLYLTRANSFERASE"/>
    <property type="match status" value="1"/>
</dbReference>
<dbReference type="GO" id="GO:0006777">
    <property type="term" value="P:Mo-molybdopterin cofactor biosynthetic process"/>
    <property type="evidence" value="ECO:0007669"/>
    <property type="project" value="UniProtKB-KW"/>
</dbReference>
<dbReference type="InterPro" id="IPR013482">
    <property type="entry name" value="Molybde_CF_guanTrfase"/>
</dbReference>
<keyword evidence="10" id="KW-1185">Reference proteome</keyword>
<evidence type="ECO:0000256" key="4">
    <source>
        <dbReference type="ARBA" id="ARBA00022741"/>
    </source>
</evidence>
<dbReference type="InterPro" id="IPR029044">
    <property type="entry name" value="Nucleotide-diphossugar_trans"/>
</dbReference>
<keyword evidence="6" id="KW-0342">GTP-binding</keyword>
<keyword evidence="2" id="KW-0808">Transferase</keyword>
<keyword evidence="9" id="KW-0548">Nucleotidyltransferase</keyword>
<keyword evidence="1" id="KW-0963">Cytoplasm</keyword>
<dbReference type="NCBIfam" id="NF002741">
    <property type="entry name" value="PRK02726.1"/>
    <property type="match status" value="1"/>
</dbReference>
<dbReference type="GO" id="GO:0016779">
    <property type="term" value="F:nucleotidyltransferase activity"/>
    <property type="evidence" value="ECO:0007669"/>
    <property type="project" value="UniProtKB-KW"/>
</dbReference>
<evidence type="ECO:0000256" key="7">
    <source>
        <dbReference type="ARBA" id="ARBA00023150"/>
    </source>
</evidence>
<evidence type="ECO:0000256" key="6">
    <source>
        <dbReference type="ARBA" id="ARBA00023134"/>
    </source>
</evidence>
<evidence type="ECO:0000259" key="8">
    <source>
        <dbReference type="Pfam" id="PF12804"/>
    </source>
</evidence>
<keyword evidence="3" id="KW-0479">Metal-binding</keyword>
<dbReference type="Pfam" id="PF12804">
    <property type="entry name" value="NTP_transf_3"/>
    <property type="match status" value="1"/>
</dbReference>
<evidence type="ECO:0000256" key="5">
    <source>
        <dbReference type="ARBA" id="ARBA00022842"/>
    </source>
</evidence>
<reference evidence="9" key="1">
    <citation type="journal article" date="2021" name="Antonie Van Leeuwenhoek">
        <title>Draft genome and description of Waterburya agarophytonicola gen. nov. sp. nov. (Pleurocapsales, Cyanobacteria): a seaweed symbiont.</title>
        <authorList>
            <person name="Bonthond G."/>
            <person name="Shalygin S."/>
            <person name="Bayer T."/>
            <person name="Weinberger F."/>
        </authorList>
    </citation>
    <scope>NUCLEOTIDE SEQUENCE</scope>
    <source>
        <strain evidence="9">KI4</strain>
    </source>
</reference>
<dbReference type="GO" id="GO:0046872">
    <property type="term" value="F:metal ion binding"/>
    <property type="evidence" value="ECO:0007669"/>
    <property type="project" value="UniProtKB-KW"/>
</dbReference>
<keyword evidence="7" id="KW-0501">Molybdenum cofactor biosynthesis</keyword>
<organism evidence="9 10">
    <name type="scientific">Waterburya agarophytonicola KI4</name>
    <dbReference type="NCBI Taxonomy" id="2874699"/>
    <lineage>
        <taxon>Bacteria</taxon>
        <taxon>Bacillati</taxon>
        <taxon>Cyanobacteriota</taxon>
        <taxon>Cyanophyceae</taxon>
        <taxon>Pleurocapsales</taxon>
        <taxon>Hyellaceae</taxon>
        <taxon>Waterburya</taxon>
        <taxon>Waterburya agarophytonicola</taxon>
    </lineage>
</organism>
<dbReference type="InterPro" id="IPR025877">
    <property type="entry name" value="MobA-like_NTP_Trfase"/>
</dbReference>
<dbReference type="Gene3D" id="3.90.550.10">
    <property type="entry name" value="Spore Coat Polysaccharide Biosynthesis Protein SpsA, Chain A"/>
    <property type="match status" value="1"/>
</dbReference>
<dbReference type="PANTHER" id="PTHR19136:SF81">
    <property type="entry name" value="MOLYBDENUM COFACTOR GUANYLYLTRANSFERASE"/>
    <property type="match status" value="1"/>
</dbReference>
<comment type="caution">
    <text evidence="9">The sequence shown here is derived from an EMBL/GenBank/DDBJ whole genome shotgun (WGS) entry which is preliminary data.</text>
</comment>
<protein>
    <submittedName>
        <fullName evidence="9">Molybdenum cofactor guanylyltransferase</fullName>
    </submittedName>
</protein>
<dbReference type="GO" id="GO:0005525">
    <property type="term" value="F:GTP binding"/>
    <property type="evidence" value="ECO:0007669"/>
    <property type="project" value="UniProtKB-KW"/>
</dbReference>
<evidence type="ECO:0000256" key="1">
    <source>
        <dbReference type="ARBA" id="ARBA00022490"/>
    </source>
</evidence>